<reference evidence="1 2" key="1">
    <citation type="submission" date="2017-09" db="EMBL/GenBank/DDBJ databases">
        <title>Evaluation of Pacific Biosciences Sequencing Technology to Finishing C. thermocellum Genome Sequences.</title>
        <authorList>
            <person name="Brown S."/>
        </authorList>
    </citation>
    <scope>NUCLEOTIDE SEQUENCE [LARGE SCALE GENOMIC DNA]</scope>
    <source>
        <strain evidence="1 2">AD2</strain>
    </source>
</reference>
<protein>
    <submittedName>
        <fullName evidence="1">Uncharacterized protein</fullName>
    </submittedName>
</protein>
<name>A0AB36TJ53_ACETH</name>
<sequence>MNEFSKTFSKEELEEIEVFKEGTEAMSVEGKEIICFQLLYQLINGNIKISEVSKDKLLFTYAQLKGFKEISGSIGIFDTSLLESIVSKAKKIISEEIEKRKQKR</sequence>
<comment type="caution">
    <text evidence="1">The sequence shown here is derived from an EMBL/GenBank/DDBJ whole genome shotgun (WGS) entry which is preliminary data.</text>
</comment>
<dbReference type="Proteomes" id="UP000223596">
    <property type="component" value="Unassembled WGS sequence"/>
</dbReference>
<evidence type="ECO:0000313" key="2">
    <source>
        <dbReference type="Proteomes" id="UP000223596"/>
    </source>
</evidence>
<organism evidence="1 2">
    <name type="scientific">Acetivibrio thermocellus AD2</name>
    <dbReference type="NCBI Taxonomy" id="1138384"/>
    <lineage>
        <taxon>Bacteria</taxon>
        <taxon>Bacillati</taxon>
        <taxon>Bacillota</taxon>
        <taxon>Clostridia</taxon>
        <taxon>Eubacteriales</taxon>
        <taxon>Oscillospiraceae</taxon>
        <taxon>Acetivibrio</taxon>
    </lineage>
</organism>
<evidence type="ECO:0000313" key="1">
    <source>
        <dbReference type="EMBL" id="PFH03934.1"/>
    </source>
</evidence>
<gene>
    <name evidence="1" type="ORF">M972_112753</name>
</gene>
<dbReference type="EMBL" id="PDBW01000001">
    <property type="protein sequence ID" value="PFH03934.1"/>
    <property type="molecule type" value="Genomic_DNA"/>
</dbReference>
<dbReference type="RefSeq" id="WP_003514047.1">
    <property type="nucleotide sequence ID" value="NZ_CP013828.1"/>
</dbReference>
<dbReference type="AlphaFoldDB" id="A0AB36TJ53"/>
<accession>A0AB36TJ53</accession>
<proteinExistence type="predicted"/>